<feature type="domain" description="Phosphogluconate dehydrogenase NAD-binding putative C-terminal" evidence="2">
    <location>
        <begin position="211"/>
        <end position="280"/>
    </location>
</feature>
<dbReference type="Gene3D" id="1.10.1040.10">
    <property type="entry name" value="N-(1-d-carboxylethyl)-l-norvaline Dehydrogenase, domain 2"/>
    <property type="match status" value="1"/>
</dbReference>
<comment type="caution">
    <text evidence="3">The sequence shown here is derived from an EMBL/GenBank/DDBJ whole genome shotgun (WGS) entry which is preliminary data.</text>
</comment>
<dbReference type="SUPFAM" id="SSF48179">
    <property type="entry name" value="6-phosphogluconate dehydrogenase C-terminal domain-like"/>
    <property type="match status" value="1"/>
</dbReference>
<dbReference type="SUPFAM" id="SSF51735">
    <property type="entry name" value="NAD(P)-binding Rossmann-fold domains"/>
    <property type="match status" value="1"/>
</dbReference>
<evidence type="ECO:0000259" key="1">
    <source>
        <dbReference type="Pfam" id="PF03446"/>
    </source>
</evidence>
<evidence type="ECO:0000313" key="4">
    <source>
        <dbReference type="Proteomes" id="UP001597181"/>
    </source>
</evidence>
<dbReference type="Pfam" id="PF09130">
    <property type="entry name" value="DUF1932"/>
    <property type="match status" value="1"/>
</dbReference>
<dbReference type="EMBL" id="JBHTLY010000003">
    <property type="protein sequence ID" value="MFD1201807.1"/>
    <property type="molecule type" value="Genomic_DNA"/>
</dbReference>
<dbReference type="InterPro" id="IPR006115">
    <property type="entry name" value="6PGDH_NADP-bd"/>
</dbReference>
<accession>A0ABW3TR01</accession>
<dbReference type="Gene3D" id="3.40.50.720">
    <property type="entry name" value="NAD(P)-binding Rossmann-like Domain"/>
    <property type="match status" value="1"/>
</dbReference>
<evidence type="ECO:0000259" key="2">
    <source>
        <dbReference type="Pfam" id="PF09130"/>
    </source>
</evidence>
<dbReference type="Proteomes" id="UP001597181">
    <property type="component" value="Unassembled WGS sequence"/>
</dbReference>
<dbReference type="InterPro" id="IPR036291">
    <property type="entry name" value="NAD(P)-bd_dom_sf"/>
</dbReference>
<reference evidence="4" key="1">
    <citation type="journal article" date="2019" name="Int. J. Syst. Evol. Microbiol.">
        <title>The Global Catalogue of Microorganisms (GCM) 10K type strain sequencing project: providing services to taxonomists for standard genome sequencing and annotation.</title>
        <authorList>
            <consortium name="The Broad Institute Genomics Platform"/>
            <consortium name="The Broad Institute Genome Sequencing Center for Infectious Disease"/>
            <person name="Wu L."/>
            <person name="Ma J."/>
        </authorList>
    </citation>
    <scope>NUCLEOTIDE SEQUENCE [LARGE SCALE GENOMIC DNA]</scope>
    <source>
        <strain evidence="4">CCUG 50213</strain>
    </source>
</reference>
<keyword evidence="4" id="KW-1185">Reference proteome</keyword>
<dbReference type="InterPro" id="IPR015814">
    <property type="entry name" value="Pgluconate_DH_NAD-bd_C"/>
</dbReference>
<name>A0ABW3TR01_9MICO</name>
<organism evidence="3 4">
    <name type="scientific">Leucobacter albus</name>
    <dbReference type="NCBI Taxonomy" id="272210"/>
    <lineage>
        <taxon>Bacteria</taxon>
        <taxon>Bacillati</taxon>
        <taxon>Actinomycetota</taxon>
        <taxon>Actinomycetes</taxon>
        <taxon>Micrococcales</taxon>
        <taxon>Microbacteriaceae</taxon>
        <taxon>Leucobacter</taxon>
    </lineage>
</organism>
<evidence type="ECO:0000313" key="3">
    <source>
        <dbReference type="EMBL" id="MFD1201807.1"/>
    </source>
</evidence>
<dbReference type="RefSeq" id="WP_343960061.1">
    <property type="nucleotide sequence ID" value="NZ_BAAAKZ010000004.1"/>
</dbReference>
<proteinExistence type="predicted"/>
<gene>
    <name evidence="3" type="ORF">ACFQ3U_07870</name>
</gene>
<dbReference type="Pfam" id="PF03446">
    <property type="entry name" value="NAD_binding_2"/>
    <property type="match status" value="1"/>
</dbReference>
<feature type="domain" description="6-phosphogluconate dehydrogenase NADP-binding" evidence="1">
    <location>
        <begin position="33"/>
        <end position="160"/>
    </location>
</feature>
<dbReference type="InterPro" id="IPR008927">
    <property type="entry name" value="6-PGluconate_DH-like_C_sf"/>
</dbReference>
<dbReference type="InterPro" id="IPR013328">
    <property type="entry name" value="6PGD_dom2"/>
</dbReference>
<sequence>MLSKLLTKCLPILNTSTSVDEHHAYQESKMTIVAMLGLGEAGAIYARGLRDAGYEVAGYDPFTTIDEPGIRQEKQLSAALEGAELVVSLVGARAASGVAGEAFARLTAGTVYADLNTGSPALKEQLEHEASARGVLLADVAVLAPVPRSGVRTPLMVSGPGAARFGELIQAAGTPVDVVGGKAGEAAGRKLLRSVFMKGLAAVVIESVGAAALAGAEAWLRDQIAAELAGDAHALIQRLIDGSSLHAARRAHEVADAKEYLEELGQPTWMSAATIQWFDELLGRANAAHTSEGARA</sequence>
<protein>
    <submittedName>
        <fullName evidence="3">DUF1932 domain-containing protein</fullName>
    </submittedName>
</protein>